<keyword evidence="10" id="KW-1185">Reference proteome</keyword>
<dbReference type="GO" id="GO:0005741">
    <property type="term" value="C:mitochondrial outer membrane"/>
    <property type="evidence" value="ECO:0007669"/>
    <property type="project" value="TreeGrafter"/>
</dbReference>
<evidence type="ECO:0000313" key="10">
    <source>
        <dbReference type="Proteomes" id="UP000324585"/>
    </source>
</evidence>
<feature type="signal peptide" evidence="8">
    <location>
        <begin position="1"/>
        <end position="18"/>
    </location>
</feature>
<comment type="caution">
    <text evidence="9">The sequence shown here is derived from an EMBL/GenBank/DDBJ whole genome shotgun (WGS) entry which is preliminary data.</text>
</comment>
<evidence type="ECO:0000256" key="3">
    <source>
        <dbReference type="ARBA" id="ARBA00022989"/>
    </source>
</evidence>
<evidence type="ECO:0000256" key="1">
    <source>
        <dbReference type="ARBA" id="ARBA00004225"/>
    </source>
</evidence>
<dbReference type="AlphaFoldDB" id="A0A5J4YLG8"/>
<dbReference type="Pfam" id="PF08637">
    <property type="entry name" value="NCA2"/>
    <property type="match status" value="1"/>
</dbReference>
<gene>
    <name evidence="9" type="ORF">FVE85_2549</name>
</gene>
<dbReference type="Proteomes" id="UP000324585">
    <property type="component" value="Unassembled WGS sequence"/>
</dbReference>
<comment type="subcellular location">
    <subcellularLocation>
        <location evidence="1">Mitochondrion membrane</location>
        <topology evidence="1">Multi-pass membrane protein</topology>
    </subcellularLocation>
</comment>
<feature type="chain" id="PRO_5023938376" evidence="8">
    <location>
        <begin position="19"/>
        <end position="833"/>
    </location>
</feature>
<name>A0A5J4YLG8_PORPP</name>
<accession>A0A5J4YLG8</accession>
<feature type="transmembrane region" description="Helical" evidence="7">
    <location>
        <begin position="654"/>
        <end position="675"/>
    </location>
</feature>
<evidence type="ECO:0000256" key="2">
    <source>
        <dbReference type="ARBA" id="ARBA00022692"/>
    </source>
</evidence>
<keyword evidence="4" id="KW-0496">Mitochondrion</keyword>
<keyword evidence="5 7" id="KW-0472">Membrane</keyword>
<organism evidence="9 10">
    <name type="scientific">Porphyridium purpureum</name>
    <name type="common">Red alga</name>
    <name type="synonym">Porphyridium cruentum</name>
    <dbReference type="NCBI Taxonomy" id="35688"/>
    <lineage>
        <taxon>Eukaryota</taxon>
        <taxon>Rhodophyta</taxon>
        <taxon>Bangiophyceae</taxon>
        <taxon>Porphyridiales</taxon>
        <taxon>Porphyridiaceae</taxon>
        <taxon>Porphyridium</taxon>
    </lineage>
</organism>
<reference evidence="10" key="1">
    <citation type="journal article" date="2019" name="Nat. Commun.">
        <title>Expansion of phycobilisome linker gene families in mesophilic red algae.</title>
        <authorList>
            <person name="Lee J."/>
            <person name="Kim D."/>
            <person name="Bhattacharya D."/>
            <person name="Yoon H.S."/>
        </authorList>
    </citation>
    <scope>NUCLEOTIDE SEQUENCE [LARGE SCALE GENOMIC DNA]</scope>
    <source>
        <strain evidence="10">CCMP 1328</strain>
    </source>
</reference>
<keyword evidence="2 7" id="KW-0812">Transmembrane</keyword>
<keyword evidence="8" id="KW-0732">Signal</keyword>
<evidence type="ECO:0000256" key="6">
    <source>
        <dbReference type="SAM" id="MobiDB-lite"/>
    </source>
</evidence>
<dbReference type="InterPro" id="IPR013946">
    <property type="entry name" value="NCA2-like"/>
</dbReference>
<dbReference type="OrthoDB" id="413313at2759"/>
<dbReference type="PANTHER" id="PTHR28234">
    <property type="entry name" value="NUCLEAR CONTROL OF ATPASE PROTEIN 2"/>
    <property type="match status" value="1"/>
</dbReference>
<evidence type="ECO:0000256" key="8">
    <source>
        <dbReference type="SAM" id="SignalP"/>
    </source>
</evidence>
<evidence type="ECO:0000313" key="9">
    <source>
        <dbReference type="EMBL" id="KAA8491534.1"/>
    </source>
</evidence>
<feature type="compositionally biased region" description="Acidic residues" evidence="6">
    <location>
        <begin position="386"/>
        <end position="396"/>
    </location>
</feature>
<evidence type="ECO:0000256" key="5">
    <source>
        <dbReference type="ARBA" id="ARBA00023136"/>
    </source>
</evidence>
<sequence length="833" mass="92204">MANLIIGVPLVLVQRMLTLLPGIDFGKGARAVQANVPGYAQGDYKPPNLGGTKWFGATAESMPIAGCSRAQVQQLAQRIYTEILLSLTASQGAELSVADTQSLLAAVQAWHWSIEVMQMLSFFIAIKLHAVMNNLAYWQIVSTSATRCRTALYIDQGPLHFLGLFVGRPTLAVAQTFGRLMTRRRRKRSSDVHPYNAQRFVYEKLVTCAHLRQNLLIALALLHSEAAKLLGFGIASKAQHASRSLVRSTVDQRRTQASYAAGREDGSGRVVGGGNPSGAPLTLDETIAAMTGEDQALSSENEGTSDVESDASRVNQLIRTRSSLYRVSGVFGNDTGNEPDVRGVELDALMGQVSKSISQVRKIWTMHVNSHREWKTVQAGPRSGESGDEAAIEGDNDSLAQPEERATLEDNATVMQERRLAEKVKLVRQDVDALLREFQRRGPEKDLDRLVAQTGRPNVLLRNWPSLLLGAAAAVKSGAILTRWVMTGEAWAWAQSVKVAAETGWRVNVVGPVLNLLKEFGKPFQKQEVVSEADLLLEQEALHRMLEDYVRSLGGKYKHWNCDPRHLGWGAFFFPWIREPERHLKPGEPYLSPEKAQEAINILMQQYEKQLRHPIQSALFGKLSRSIFVQVQKGKADMSAALLSLDRILAANELTFTFAAAVPALLVLGILLWTLKSVFNSLLFRGHHVPKGAATLQLRLSLIEVSRSLETLEPETENLQRIWQSADGTRAPAPDAGAGENEDVDSDVERDVSTLASLEKYGQFIYRVDRVWHVGCGVFRLGEVGAFTVEVAGTSEWKSLQVDLAHLLDPRQSLQSKRFLLDRMPNFYESLRN</sequence>
<evidence type="ECO:0000256" key="7">
    <source>
        <dbReference type="SAM" id="Phobius"/>
    </source>
</evidence>
<feature type="region of interest" description="Disordered" evidence="6">
    <location>
        <begin position="376"/>
        <end position="402"/>
    </location>
</feature>
<proteinExistence type="predicted"/>
<evidence type="ECO:0000256" key="4">
    <source>
        <dbReference type="ARBA" id="ARBA00023128"/>
    </source>
</evidence>
<feature type="region of interest" description="Disordered" evidence="6">
    <location>
        <begin position="245"/>
        <end position="278"/>
    </location>
</feature>
<protein>
    <submittedName>
        <fullName evidence="9">Protein DGS1, mitochondrial</fullName>
    </submittedName>
</protein>
<keyword evidence="3 7" id="KW-1133">Transmembrane helix</keyword>
<dbReference type="PANTHER" id="PTHR28234:SF1">
    <property type="entry name" value="NUCLEAR CONTROL OF ATPASE PROTEIN 2"/>
    <property type="match status" value="1"/>
</dbReference>
<dbReference type="EMBL" id="VRMN01000013">
    <property type="protein sequence ID" value="KAA8491534.1"/>
    <property type="molecule type" value="Genomic_DNA"/>
</dbReference>